<protein>
    <submittedName>
        <fullName evidence="4">Transcriptional antiterminator, BglG family</fullName>
    </submittedName>
</protein>
<feature type="domain" description="PTS EIIA type-2" evidence="2">
    <location>
        <begin position="502"/>
        <end position="643"/>
    </location>
</feature>
<gene>
    <name evidence="4" type="ORF">SAMN04489720_3133</name>
</gene>
<dbReference type="Gene3D" id="3.40.930.10">
    <property type="entry name" value="Mannitol-specific EII, Chain A"/>
    <property type="match status" value="1"/>
</dbReference>
<dbReference type="InterPro" id="IPR013196">
    <property type="entry name" value="HTH_11"/>
</dbReference>
<dbReference type="STRING" id="399736.SAMN04489720_3133"/>
<dbReference type="PANTHER" id="PTHR30185">
    <property type="entry name" value="CRYPTIC BETA-GLUCOSIDE BGL OPERON ANTITERMINATOR"/>
    <property type="match status" value="1"/>
</dbReference>
<dbReference type="SUPFAM" id="SSF55804">
    <property type="entry name" value="Phoshotransferase/anion transport protein"/>
    <property type="match status" value="1"/>
</dbReference>
<dbReference type="Pfam" id="PF00874">
    <property type="entry name" value="PRD"/>
    <property type="match status" value="1"/>
</dbReference>
<dbReference type="Gene3D" id="1.10.1790.10">
    <property type="entry name" value="PRD domain"/>
    <property type="match status" value="1"/>
</dbReference>
<dbReference type="InterPro" id="IPR036634">
    <property type="entry name" value="PRD_sf"/>
</dbReference>
<dbReference type="OrthoDB" id="1640042at2"/>
<dbReference type="Gene3D" id="1.10.10.10">
    <property type="entry name" value="Winged helix-like DNA-binding domain superfamily/Winged helix DNA-binding domain"/>
    <property type="match status" value="1"/>
</dbReference>
<dbReference type="InterPro" id="IPR036388">
    <property type="entry name" value="WH-like_DNA-bd_sf"/>
</dbReference>
<keyword evidence="1" id="KW-0677">Repeat</keyword>
<dbReference type="PROSITE" id="PS51094">
    <property type="entry name" value="PTS_EIIA_TYPE_2"/>
    <property type="match status" value="1"/>
</dbReference>
<accession>A0A1G8GZ15</accession>
<dbReference type="RefSeq" id="WP_092506539.1">
    <property type="nucleotide sequence ID" value="NZ_LT629695.1"/>
</dbReference>
<organism evidence="4 5">
    <name type="scientific">Agrococcus jejuensis</name>
    <dbReference type="NCBI Taxonomy" id="399736"/>
    <lineage>
        <taxon>Bacteria</taxon>
        <taxon>Bacillati</taxon>
        <taxon>Actinomycetota</taxon>
        <taxon>Actinomycetes</taxon>
        <taxon>Micrococcales</taxon>
        <taxon>Microbacteriaceae</taxon>
        <taxon>Agrococcus</taxon>
    </lineage>
</organism>
<dbReference type="Pfam" id="PF08279">
    <property type="entry name" value="HTH_11"/>
    <property type="match status" value="1"/>
</dbReference>
<proteinExistence type="predicted"/>
<evidence type="ECO:0000313" key="4">
    <source>
        <dbReference type="EMBL" id="SDH99551.1"/>
    </source>
</evidence>
<dbReference type="PROSITE" id="PS51372">
    <property type="entry name" value="PRD_2"/>
    <property type="match status" value="1"/>
</dbReference>
<evidence type="ECO:0000259" key="3">
    <source>
        <dbReference type="PROSITE" id="PS51372"/>
    </source>
</evidence>
<name>A0A1G8GZ15_9MICO</name>
<evidence type="ECO:0000313" key="5">
    <source>
        <dbReference type="Proteomes" id="UP000198822"/>
    </source>
</evidence>
<dbReference type="Pfam" id="PF00359">
    <property type="entry name" value="PTS_EIIA_2"/>
    <property type="match status" value="1"/>
</dbReference>
<evidence type="ECO:0000256" key="1">
    <source>
        <dbReference type="ARBA" id="ARBA00022737"/>
    </source>
</evidence>
<dbReference type="EMBL" id="LT629695">
    <property type="protein sequence ID" value="SDH99551.1"/>
    <property type="molecule type" value="Genomic_DNA"/>
</dbReference>
<dbReference type="InterPro" id="IPR002178">
    <property type="entry name" value="PTS_EIIA_type-2_dom"/>
</dbReference>
<sequence length="643" mass="69847">MTRAGEQRLLDALVDAPSGTLTAAELAERLQVSTRSVRTYVVAARRALGDVVATTRDGYRLDVDAYWAARSAQRATDRDAARAPATPSERLAWLVRTIITATAPCSIHDLADALHVSDSTIESDLVKARAILAEHDVRLVRSRADVSAQGAELALRRAVRRLLVDDVAARTQAIDVDDLATAWGGEAVRSLRDRIHAVLEQAGLGVNAASTDVLVTHIAVMADRVRQGHTVVGVPDVRESPSLELARERLSKVVEELFDVHLPDPEVHYLGFLLAENALPDRLSDGDDDGAPFVDDRYVALVRTIVDRVRDVYDIDLSGDRFVGFLAMHVQHLDARARSRTSSTVPEGLSIRDTHPLVYEIAVFVAQQLQHALDIAVVQEEIALLSFHVGARFQGLHERDRRVSVAVHVPRYYDVHRALSRAVDDAIDGIGKVDVVVTDPTTDWARVDVDAVVSTVPLDAAGLAVLRVGVIPTVAELDALSDAVRGIARRKLRSRVATELVDMFDPALFSRGDAGVGSDALLGILADRLAASGYVVDGFVDDVRERERMSPTSFSSGAAIPHALTTDAVRPGIAVHVCDEPIDWAGEQVRLVAMFAFTRAQRETMGPLFEGFIHALVSADNVRTLVDEGTSYEGFIQGLLRVL</sequence>
<dbReference type="SUPFAM" id="SSF63520">
    <property type="entry name" value="PTS-regulatory domain, PRD"/>
    <property type="match status" value="2"/>
</dbReference>
<dbReference type="InterPro" id="IPR011608">
    <property type="entry name" value="PRD"/>
</dbReference>
<dbReference type="GO" id="GO:0006355">
    <property type="term" value="P:regulation of DNA-templated transcription"/>
    <property type="evidence" value="ECO:0007669"/>
    <property type="project" value="InterPro"/>
</dbReference>
<evidence type="ECO:0000259" key="2">
    <source>
        <dbReference type="PROSITE" id="PS51094"/>
    </source>
</evidence>
<reference evidence="5" key="1">
    <citation type="submission" date="2016-10" db="EMBL/GenBank/DDBJ databases">
        <authorList>
            <person name="Varghese N."/>
            <person name="Submissions S."/>
        </authorList>
    </citation>
    <scope>NUCLEOTIDE SEQUENCE [LARGE SCALE GENOMIC DNA]</scope>
    <source>
        <strain evidence="5">DSM 22002</strain>
    </source>
</reference>
<dbReference type="AlphaFoldDB" id="A0A1G8GZ15"/>
<dbReference type="InterPro" id="IPR050661">
    <property type="entry name" value="BglG_antiterminators"/>
</dbReference>
<dbReference type="PANTHER" id="PTHR30185:SF12">
    <property type="entry name" value="TRANSCRIPTIONAL REGULATOR MANR"/>
    <property type="match status" value="1"/>
</dbReference>
<dbReference type="InterPro" id="IPR016152">
    <property type="entry name" value="PTrfase/Anion_transptr"/>
</dbReference>
<dbReference type="Proteomes" id="UP000198822">
    <property type="component" value="Chromosome I"/>
</dbReference>
<keyword evidence="5" id="KW-1185">Reference proteome</keyword>
<feature type="domain" description="PRD" evidence="3">
    <location>
        <begin position="293"/>
        <end position="399"/>
    </location>
</feature>